<evidence type="ECO:0000313" key="7">
    <source>
        <dbReference type="EMBL" id="MBA2882188.1"/>
    </source>
</evidence>
<gene>
    <name evidence="7" type="ORF">HNR65_002529</name>
</gene>
<evidence type="ECO:0000256" key="3">
    <source>
        <dbReference type="SAM" id="Coils"/>
    </source>
</evidence>
<evidence type="ECO:0000256" key="1">
    <source>
        <dbReference type="ARBA" id="ARBA00009477"/>
    </source>
</evidence>
<feature type="domain" description="CusB-like beta-barrel" evidence="5">
    <location>
        <begin position="204"/>
        <end position="274"/>
    </location>
</feature>
<name>A0A7W0CAL2_9BACT</name>
<keyword evidence="8" id="KW-1185">Reference proteome</keyword>
<dbReference type="Gene3D" id="2.40.420.20">
    <property type="match status" value="1"/>
</dbReference>
<sequence length="356" mass="39042">MKTRSVLIALLLIFAAAAGAYVLYSIFSGSPDSKESAKPKKIPVVETAAAVETTVFQKLDLTGSVEAYRVAHLASPAEGPVENIFVREGDRVRAGDQLALIGRRQGAEARIAFLLEEVKKEEANLGRTRRLVETSALAKERLDQARASCESARSQLVQAQESAMDHTVSAPWDGVVSRLEVKTGEFVAPRTMLMELYDPDSLVIRAAVPERYAAQIHPDMDVEIRLDAFSGKTFQGRIQKVYPYLDARLRTRTVEIVPEKAIDLLPGMFARLQIILKKHDNAVVVPKDAVFSDSEGPAVFVVKDQKAVKRRVKTGITEKQGIEITKGVNPDDQVIVAGRQKLKNGDAVALTKGRTQ</sequence>
<keyword evidence="3" id="KW-0175">Coiled coil</keyword>
<feature type="coiled-coil region" evidence="3">
    <location>
        <begin position="104"/>
        <end position="162"/>
    </location>
</feature>
<dbReference type="RefSeq" id="WP_181551837.1">
    <property type="nucleotide sequence ID" value="NZ_JACDUS010000007.1"/>
</dbReference>
<dbReference type="Gene3D" id="2.40.50.100">
    <property type="match status" value="1"/>
</dbReference>
<evidence type="ECO:0000256" key="2">
    <source>
        <dbReference type="ARBA" id="ARBA00022448"/>
    </source>
</evidence>
<protein>
    <submittedName>
        <fullName evidence="7">Membrane fusion protein (Multidrug efflux system)</fullName>
    </submittedName>
</protein>
<dbReference type="FunFam" id="2.40.420.20:FF:000006">
    <property type="entry name" value="RND family efflux transporter MFP subunit"/>
    <property type="match status" value="1"/>
</dbReference>
<dbReference type="SUPFAM" id="SSF111369">
    <property type="entry name" value="HlyD-like secretion proteins"/>
    <property type="match status" value="1"/>
</dbReference>
<dbReference type="Gene3D" id="2.40.30.170">
    <property type="match status" value="1"/>
</dbReference>
<proteinExistence type="inferred from homology"/>
<accession>A0A7W0CAL2</accession>
<comment type="similarity">
    <text evidence="1">Belongs to the membrane fusion protein (MFP) (TC 8.A.1) family.</text>
</comment>
<evidence type="ECO:0000259" key="4">
    <source>
        <dbReference type="Pfam" id="PF25919"/>
    </source>
</evidence>
<dbReference type="GO" id="GO:1990281">
    <property type="term" value="C:efflux pump complex"/>
    <property type="evidence" value="ECO:0007669"/>
    <property type="project" value="TreeGrafter"/>
</dbReference>
<organism evidence="7 8">
    <name type="scientific">Desulfosalsimonas propionicica</name>
    <dbReference type="NCBI Taxonomy" id="332175"/>
    <lineage>
        <taxon>Bacteria</taxon>
        <taxon>Pseudomonadati</taxon>
        <taxon>Thermodesulfobacteriota</taxon>
        <taxon>Desulfobacteria</taxon>
        <taxon>Desulfobacterales</taxon>
        <taxon>Desulfosalsimonadaceae</taxon>
        <taxon>Desulfosalsimonas</taxon>
    </lineage>
</organism>
<evidence type="ECO:0000259" key="6">
    <source>
        <dbReference type="Pfam" id="PF25989"/>
    </source>
</evidence>
<dbReference type="Gene3D" id="1.10.287.470">
    <property type="entry name" value="Helix hairpin bin"/>
    <property type="match status" value="1"/>
</dbReference>
<dbReference type="GO" id="GO:0015562">
    <property type="term" value="F:efflux transmembrane transporter activity"/>
    <property type="evidence" value="ECO:0007669"/>
    <property type="project" value="TreeGrafter"/>
</dbReference>
<dbReference type="NCBIfam" id="TIGR01730">
    <property type="entry name" value="RND_mfp"/>
    <property type="match status" value="1"/>
</dbReference>
<dbReference type="Pfam" id="PF25989">
    <property type="entry name" value="YknX_C"/>
    <property type="match status" value="1"/>
</dbReference>
<feature type="domain" description="CusB-like barrel-sandwich hybrid" evidence="4">
    <location>
        <begin position="70"/>
        <end position="196"/>
    </location>
</feature>
<evidence type="ECO:0000259" key="5">
    <source>
        <dbReference type="Pfam" id="PF25954"/>
    </source>
</evidence>
<dbReference type="PANTHER" id="PTHR30469:SF15">
    <property type="entry name" value="HLYD FAMILY OF SECRETION PROTEINS"/>
    <property type="match status" value="1"/>
</dbReference>
<reference evidence="7 8" key="1">
    <citation type="submission" date="2020-07" db="EMBL/GenBank/DDBJ databases">
        <title>Genomic Encyclopedia of Type Strains, Phase IV (KMG-IV): sequencing the most valuable type-strain genomes for metagenomic binning, comparative biology and taxonomic classification.</title>
        <authorList>
            <person name="Goeker M."/>
        </authorList>
    </citation>
    <scope>NUCLEOTIDE SEQUENCE [LARGE SCALE GENOMIC DNA]</scope>
    <source>
        <strain evidence="7 8">DSM 17721</strain>
    </source>
</reference>
<dbReference type="InterPro" id="IPR006143">
    <property type="entry name" value="RND_pump_MFP"/>
</dbReference>
<dbReference type="PANTHER" id="PTHR30469">
    <property type="entry name" value="MULTIDRUG RESISTANCE PROTEIN MDTA"/>
    <property type="match status" value="1"/>
</dbReference>
<dbReference type="InterPro" id="IPR058790">
    <property type="entry name" value="BSH_CusB"/>
</dbReference>
<feature type="domain" description="YknX-like C-terminal permuted SH3-like" evidence="6">
    <location>
        <begin position="283"/>
        <end position="349"/>
    </location>
</feature>
<dbReference type="Pfam" id="PF25954">
    <property type="entry name" value="Beta-barrel_RND_2"/>
    <property type="match status" value="1"/>
</dbReference>
<dbReference type="AlphaFoldDB" id="A0A7W0CAL2"/>
<evidence type="ECO:0000313" key="8">
    <source>
        <dbReference type="Proteomes" id="UP000525298"/>
    </source>
</evidence>
<dbReference type="Pfam" id="PF25919">
    <property type="entry name" value="BSH_CusB"/>
    <property type="match status" value="1"/>
</dbReference>
<dbReference type="InterPro" id="IPR058637">
    <property type="entry name" value="YknX-like_C"/>
</dbReference>
<dbReference type="EMBL" id="JACDUS010000007">
    <property type="protein sequence ID" value="MBA2882188.1"/>
    <property type="molecule type" value="Genomic_DNA"/>
</dbReference>
<comment type="caution">
    <text evidence="7">The sequence shown here is derived from an EMBL/GenBank/DDBJ whole genome shotgun (WGS) entry which is preliminary data.</text>
</comment>
<dbReference type="InterPro" id="IPR058792">
    <property type="entry name" value="Beta-barrel_RND_2"/>
</dbReference>
<keyword evidence="2" id="KW-0813">Transport</keyword>
<dbReference type="Proteomes" id="UP000525298">
    <property type="component" value="Unassembled WGS sequence"/>
</dbReference>